<dbReference type="GO" id="GO:0005886">
    <property type="term" value="C:plasma membrane"/>
    <property type="evidence" value="ECO:0007669"/>
    <property type="project" value="TreeGrafter"/>
</dbReference>
<keyword evidence="12" id="KW-0902">Two-component regulatory system</keyword>
<keyword evidence="14 17" id="KW-0472">Membrane</keyword>
<accession>A0A840L9U9</accession>
<dbReference type="SMART" id="SM00304">
    <property type="entry name" value="HAMP"/>
    <property type="match status" value="1"/>
</dbReference>
<comment type="subcellular location">
    <subcellularLocation>
        <location evidence="2">Membrane</location>
    </subcellularLocation>
</comment>
<dbReference type="Pfam" id="PF02518">
    <property type="entry name" value="HATPase_c"/>
    <property type="match status" value="1"/>
</dbReference>
<evidence type="ECO:0000259" key="19">
    <source>
        <dbReference type="PROSITE" id="PS50112"/>
    </source>
</evidence>
<name>A0A840L9U9_9BURK</name>
<keyword evidence="11 17" id="KW-1133">Transmembrane helix</keyword>
<keyword evidence="6 17" id="KW-0812">Transmembrane</keyword>
<sequence length="605" mass="66932">MLGIAGVTTALVGLVGLSWTSQMERELSLELEQRVARMVTLVKRNLAVPIWNVDAGSVENLLDAVMADPEVHAIEVRSESFSDQPIVRQRAGQPVEPLRSEFDVVYSGNSYAAQKPLARVSLTYSREQSQEQLQRTRRFVAALLLGVLATVVLSCYVLVKRFVKQPVLRLGALAQRVADGDLGAQAEVGKHDEIGLLTEQFNAMSSSLLASSQELRRSEERYRSLYQNAPAGIFQADDRGRLLSLNQALARMLGFASPAQALAAGTRLRQLVALDPADYKAMAHALMRDQRLQQVSLRITLPEGRQLWVELTAHRVAEPEEGGGPRIEGTISNITQRRLAEQELTHHRDHLEELVAKRTQALKQAITRAEVSSQAKSRFLATMSHEFRTPLNAILGFAQLLQMDEELRPDQRARIDSIRNSGEHLLSLISDVLDMASIEAGKVRLQPSPVDLRALLDMACDTVRLRAEQKKLMFAVELSPHLPQRVMVDGQRLRQVLLNLLSNAVKYTDAGAVCLSVQFQAWEGDRVRLRFAVTDTGIGIAEQHLAQLFQPFEQVADGARCLGGTGLGLSISQQLVREMGGEIRVRSVLGEGSEFEFELALPCVV</sequence>
<dbReference type="EMBL" id="JACHLP010000002">
    <property type="protein sequence ID" value="MBB4842899.1"/>
    <property type="molecule type" value="Genomic_DNA"/>
</dbReference>
<dbReference type="PANTHER" id="PTHR43047">
    <property type="entry name" value="TWO-COMPONENT HISTIDINE PROTEIN KINASE"/>
    <property type="match status" value="1"/>
</dbReference>
<evidence type="ECO:0000259" key="20">
    <source>
        <dbReference type="PROSITE" id="PS50113"/>
    </source>
</evidence>
<dbReference type="RefSeq" id="WP_184297614.1">
    <property type="nucleotide sequence ID" value="NZ_JACHLP010000002.1"/>
</dbReference>
<feature type="domain" description="PAC" evidence="20">
    <location>
        <begin position="293"/>
        <end position="346"/>
    </location>
</feature>
<comment type="caution">
    <text evidence="22">The sequence shown here is derived from an EMBL/GenBank/DDBJ whole genome shotgun (WGS) entry which is preliminary data.</text>
</comment>
<feature type="transmembrane region" description="Helical" evidence="17">
    <location>
        <begin position="139"/>
        <end position="159"/>
    </location>
</feature>
<dbReference type="GO" id="GO:0005524">
    <property type="term" value="F:ATP binding"/>
    <property type="evidence" value="ECO:0007669"/>
    <property type="project" value="UniProtKB-KW"/>
</dbReference>
<dbReference type="CDD" id="cd06225">
    <property type="entry name" value="HAMP"/>
    <property type="match status" value="1"/>
</dbReference>
<dbReference type="CDD" id="cd00130">
    <property type="entry name" value="PAS"/>
    <property type="match status" value="1"/>
</dbReference>
<keyword evidence="5" id="KW-0808">Transferase</keyword>
<evidence type="ECO:0000259" key="21">
    <source>
        <dbReference type="PROSITE" id="PS50885"/>
    </source>
</evidence>
<dbReference type="PROSITE" id="PS50113">
    <property type="entry name" value="PAC"/>
    <property type="match status" value="1"/>
</dbReference>
<dbReference type="CDD" id="cd00082">
    <property type="entry name" value="HisKA"/>
    <property type="match status" value="1"/>
</dbReference>
<organism evidence="22 23">
    <name type="scientific">Roseateles oligotrophus</name>
    <dbReference type="NCBI Taxonomy" id="1769250"/>
    <lineage>
        <taxon>Bacteria</taxon>
        <taxon>Pseudomonadati</taxon>
        <taxon>Pseudomonadota</taxon>
        <taxon>Betaproteobacteria</taxon>
        <taxon>Burkholderiales</taxon>
        <taxon>Sphaerotilaceae</taxon>
        <taxon>Roseateles</taxon>
    </lineage>
</organism>
<keyword evidence="8" id="KW-0547">Nucleotide-binding</keyword>
<dbReference type="InterPro" id="IPR003660">
    <property type="entry name" value="HAMP_dom"/>
</dbReference>
<evidence type="ECO:0000256" key="5">
    <source>
        <dbReference type="ARBA" id="ARBA00022679"/>
    </source>
</evidence>
<proteinExistence type="predicted"/>
<dbReference type="Proteomes" id="UP000562027">
    <property type="component" value="Unassembled WGS sequence"/>
</dbReference>
<dbReference type="FunFam" id="3.30.565.10:FF:000010">
    <property type="entry name" value="Sensor histidine kinase RcsC"/>
    <property type="match status" value="1"/>
</dbReference>
<evidence type="ECO:0000259" key="18">
    <source>
        <dbReference type="PROSITE" id="PS50109"/>
    </source>
</evidence>
<dbReference type="NCBIfam" id="TIGR00229">
    <property type="entry name" value="sensory_box"/>
    <property type="match status" value="1"/>
</dbReference>
<keyword evidence="13" id="KW-0843">Virulence</keyword>
<dbReference type="CDD" id="cd16922">
    <property type="entry name" value="HATPase_EvgS-ArcB-TorS-like"/>
    <property type="match status" value="1"/>
</dbReference>
<evidence type="ECO:0000313" key="22">
    <source>
        <dbReference type="EMBL" id="MBB4842899.1"/>
    </source>
</evidence>
<keyword evidence="10" id="KW-0067">ATP-binding</keyword>
<dbReference type="SMART" id="SM00388">
    <property type="entry name" value="HisKA"/>
    <property type="match status" value="1"/>
</dbReference>
<keyword evidence="9" id="KW-0418">Kinase</keyword>
<dbReference type="SMART" id="SM00387">
    <property type="entry name" value="HATPase_c"/>
    <property type="match status" value="1"/>
</dbReference>
<evidence type="ECO:0000256" key="7">
    <source>
        <dbReference type="ARBA" id="ARBA00022729"/>
    </source>
</evidence>
<feature type="domain" description="Histidine kinase" evidence="18">
    <location>
        <begin position="382"/>
        <end position="603"/>
    </location>
</feature>
<evidence type="ECO:0000256" key="12">
    <source>
        <dbReference type="ARBA" id="ARBA00023012"/>
    </source>
</evidence>
<evidence type="ECO:0000256" key="17">
    <source>
        <dbReference type="SAM" id="Phobius"/>
    </source>
</evidence>
<keyword evidence="4" id="KW-0597">Phosphoprotein</keyword>
<dbReference type="SUPFAM" id="SSF55874">
    <property type="entry name" value="ATPase domain of HSP90 chaperone/DNA topoisomerase II/histidine kinase"/>
    <property type="match status" value="1"/>
</dbReference>
<dbReference type="SUPFAM" id="SSF158472">
    <property type="entry name" value="HAMP domain-like"/>
    <property type="match status" value="1"/>
</dbReference>
<reference evidence="22 23" key="1">
    <citation type="submission" date="2020-08" db="EMBL/GenBank/DDBJ databases">
        <title>Functional genomics of gut bacteria from endangered species of beetles.</title>
        <authorList>
            <person name="Carlos-Shanley C."/>
        </authorList>
    </citation>
    <scope>NUCLEOTIDE SEQUENCE [LARGE SCALE GENOMIC DNA]</scope>
    <source>
        <strain evidence="22 23">S00239</strain>
    </source>
</reference>
<feature type="domain" description="PAS" evidence="19">
    <location>
        <begin position="218"/>
        <end position="255"/>
    </location>
</feature>
<dbReference type="InterPro" id="IPR005467">
    <property type="entry name" value="His_kinase_dom"/>
</dbReference>
<dbReference type="InterPro" id="IPR035965">
    <property type="entry name" value="PAS-like_dom_sf"/>
</dbReference>
<keyword evidence="7" id="KW-0732">Signal</keyword>
<evidence type="ECO:0000313" key="23">
    <source>
        <dbReference type="Proteomes" id="UP000562027"/>
    </source>
</evidence>
<dbReference type="PROSITE" id="PS50885">
    <property type="entry name" value="HAMP"/>
    <property type="match status" value="1"/>
</dbReference>
<evidence type="ECO:0000256" key="13">
    <source>
        <dbReference type="ARBA" id="ARBA00023026"/>
    </source>
</evidence>
<evidence type="ECO:0000256" key="9">
    <source>
        <dbReference type="ARBA" id="ARBA00022777"/>
    </source>
</evidence>
<dbReference type="PANTHER" id="PTHR43047:SF72">
    <property type="entry name" value="OSMOSENSING HISTIDINE PROTEIN KINASE SLN1"/>
    <property type="match status" value="1"/>
</dbReference>
<dbReference type="PROSITE" id="PS50109">
    <property type="entry name" value="HIS_KIN"/>
    <property type="match status" value="1"/>
</dbReference>
<dbReference type="PROSITE" id="PS50112">
    <property type="entry name" value="PAS"/>
    <property type="match status" value="1"/>
</dbReference>
<evidence type="ECO:0000256" key="8">
    <source>
        <dbReference type="ARBA" id="ARBA00022741"/>
    </source>
</evidence>
<keyword evidence="23" id="KW-1185">Reference proteome</keyword>
<dbReference type="InterPro" id="IPR036890">
    <property type="entry name" value="HATPase_C_sf"/>
</dbReference>
<evidence type="ECO:0000256" key="11">
    <source>
        <dbReference type="ARBA" id="ARBA00022989"/>
    </source>
</evidence>
<dbReference type="PRINTS" id="PR00344">
    <property type="entry name" value="BCTRLSENSOR"/>
</dbReference>
<evidence type="ECO:0000256" key="4">
    <source>
        <dbReference type="ARBA" id="ARBA00022553"/>
    </source>
</evidence>
<dbReference type="InterPro" id="IPR003594">
    <property type="entry name" value="HATPase_dom"/>
</dbReference>
<dbReference type="SUPFAM" id="SSF47384">
    <property type="entry name" value="Homodimeric domain of signal transducing histidine kinase"/>
    <property type="match status" value="1"/>
</dbReference>
<gene>
    <name evidence="22" type="ORF">HNP55_001414</name>
</gene>
<dbReference type="InterPro" id="IPR000014">
    <property type="entry name" value="PAS"/>
</dbReference>
<dbReference type="Gene3D" id="3.30.450.20">
    <property type="entry name" value="PAS domain"/>
    <property type="match status" value="1"/>
</dbReference>
<dbReference type="InterPro" id="IPR004358">
    <property type="entry name" value="Sig_transdc_His_kin-like_C"/>
</dbReference>
<evidence type="ECO:0000256" key="3">
    <source>
        <dbReference type="ARBA" id="ARBA00012438"/>
    </source>
</evidence>
<dbReference type="Pfam" id="PF00512">
    <property type="entry name" value="HisKA"/>
    <property type="match status" value="1"/>
</dbReference>
<protein>
    <recommendedName>
        <fullName evidence="16">Virulence sensor protein BvgS</fullName>
        <ecNumber evidence="3">2.7.13.3</ecNumber>
    </recommendedName>
</protein>
<evidence type="ECO:0000256" key="16">
    <source>
        <dbReference type="ARBA" id="ARBA00070152"/>
    </source>
</evidence>
<feature type="domain" description="HAMP" evidence="21">
    <location>
        <begin position="161"/>
        <end position="213"/>
    </location>
</feature>
<dbReference type="Pfam" id="PF13188">
    <property type="entry name" value="PAS_8"/>
    <property type="match status" value="1"/>
</dbReference>
<dbReference type="SUPFAM" id="SSF55785">
    <property type="entry name" value="PYP-like sensor domain (PAS domain)"/>
    <property type="match status" value="1"/>
</dbReference>
<comment type="function">
    <text evidence="15">Member of the two-component regulatory system BvgS/BvgA. Phosphorylates BvgA via a four-step phosphorelay in response to environmental signals.</text>
</comment>
<dbReference type="FunFam" id="1.10.287.130:FF:000004">
    <property type="entry name" value="Ethylene receptor 1"/>
    <property type="match status" value="1"/>
</dbReference>
<evidence type="ECO:0000256" key="10">
    <source>
        <dbReference type="ARBA" id="ARBA00022840"/>
    </source>
</evidence>
<dbReference type="InterPro" id="IPR000700">
    <property type="entry name" value="PAS-assoc_C"/>
</dbReference>
<evidence type="ECO:0000256" key="15">
    <source>
        <dbReference type="ARBA" id="ARBA00058004"/>
    </source>
</evidence>
<evidence type="ECO:0000256" key="1">
    <source>
        <dbReference type="ARBA" id="ARBA00000085"/>
    </source>
</evidence>
<evidence type="ECO:0000256" key="14">
    <source>
        <dbReference type="ARBA" id="ARBA00023136"/>
    </source>
</evidence>
<dbReference type="EC" id="2.7.13.3" evidence="3"/>
<dbReference type="Gene3D" id="3.30.565.10">
    <property type="entry name" value="Histidine kinase-like ATPase, C-terminal domain"/>
    <property type="match status" value="1"/>
</dbReference>
<evidence type="ECO:0000256" key="6">
    <source>
        <dbReference type="ARBA" id="ARBA00022692"/>
    </source>
</evidence>
<evidence type="ECO:0000256" key="2">
    <source>
        <dbReference type="ARBA" id="ARBA00004370"/>
    </source>
</evidence>
<dbReference type="GO" id="GO:0009927">
    <property type="term" value="F:histidine phosphotransfer kinase activity"/>
    <property type="evidence" value="ECO:0007669"/>
    <property type="project" value="TreeGrafter"/>
</dbReference>
<dbReference type="Gene3D" id="6.10.340.10">
    <property type="match status" value="1"/>
</dbReference>
<dbReference type="InterPro" id="IPR036097">
    <property type="entry name" value="HisK_dim/P_sf"/>
</dbReference>
<dbReference type="GO" id="GO:0000155">
    <property type="term" value="F:phosphorelay sensor kinase activity"/>
    <property type="evidence" value="ECO:0007669"/>
    <property type="project" value="InterPro"/>
</dbReference>
<comment type="catalytic activity">
    <reaction evidence="1">
        <text>ATP + protein L-histidine = ADP + protein N-phospho-L-histidine.</text>
        <dbReference type="EC" id="2.7.13.3"/>
    </reaction>
</comment>
<dbReference type="Gene3D" id="1.10.287.130">
    <property type="match status" value="1"/>
</dbReference>
<dbReference type="InterPro" id="IPR003661">
    <property type="entry name" value="HisK_dim/P_dom"/>
</dbReference>
<dbReference type="AlphaFoldDB" id="A0A840L9U9"/>
<dbReference type="Pfam" id="PF00672">
    <property type="entry name" value="HAMP"/>
    <property type="match status" value="1"/>
</dbReference>